<reference evidence="2 3" key="1">
    <citation type="submission" date="2014-01" db="EMBL/GenBank/DDBJ databases">
        <title>Full genme sequencing of cellulolytic bacterium Gynuella sunshinyii YC6258T gen. nov., sp. nov.</title>
        <authorList>
            <person name="Khan H."/>
            <person name="Chung E.J."/>
            <person name="Chung Y.R."/>
        </authorList>
    </citation>
    <scope>NUCLEOTIDE SEQUENCE [LARGE SCALE GENOMIC DNA]</scope>
    <source>
        <strain evidence="2 3">YC6258</strain>
    </source>
</reference>
<sequence length="41" mass="4500">MKAIFKDIVDFKEEIGRYIAFGIGVGIITLPAILSLFGKQS</sequence>
<dbReference type="STRING" id="1445510.YC6258_01722"/>
<evidence type="ECO:0000256" key="1">
    <source>
        <dbReference type="SAM" id="Phobius"/>
    </source>
</evidence>
<dbReference type="Proteomes" id="UP000032266">
    <property type="component" value="Chromosome"/>
</dbReference>
<dbReference type="AlphaFoldDB" id="A0A0C5V2R9"/>
<dbReference type="HOGENOM" id="CLU_3270769_0_0_6"/>
<dbReference type="EMBL" id="CP007142">
    <property type="protein sequence ID" value="AJQ93770.1"/>
    <property type="molecule type" value="Genomic_DNA"/>
</dbReference>
<evidence type="ECO:0000313" key="2">
    <source>
        <dbReference type="EMBL" id="AJQ93770.1"/>
    </source>
</evidence>
<keyword evidence="1" id="KW-0812">Transmembrane</keyword>
<keyword evidence="1" id="KW-0472">Membrane</keyword>
<evidence type="ECO:0000313" key="3">
    <source>
        <dbReference type="Proteomes" id="UP000032266"/>
    </source>
</evidence>
<name>A0A0C5V2R9_9GAMM</name>
<keyword evidence="1" id="KW-1133">Transmembrane helix</keyword>
<dbReference type="KEGG" id="gsn:YC6258_01722"/>
<gene>
    <name evidence="2" type="ORF">YC6258_01722</name>
</gene>
<protein>
    <submittedName>
        <fullName evidence="2">Uncharacterized protein</fullName>
    </submittedName>
</protein>
<feature type="transmembrane region" description="Helical" evidence="1">
    <location>
        <begin position="15"/>
        <end position="37"/>
    </location>
</feature>
<accession>A0A0C5V2R9</accession>
<proteinExistence type="predicted"/>
<organism evidence="2 3">
    <name type="scientific">Gynuella sunshinyii YC6258</name>
    <dbReference type="NCBI Taxonomy" id="1445510"/>
    <lineage>
        <taxon>Bacteria</taxon>
        <taxon>Pseudomonadati</taxon>
        <taxon>Pseudomonadota</taxon>
        <taxon>Gammaproteobacteria</taxon>
        <taxon>Oceanospirillales</taxon>
        <taxon>Saccharospirillaceae</taxon>
        <taxon>Gynuella</taxon>
    </lineage>
</organism>
<keyword evidence="3" id="KW-1185">Reference proteome</keyword>